<evidence type="ECO:0000313" key="15">
    <source>
        <dbReference type="EMBL" id="PRQ06144.1"/>
    </source>
</evidence>
<dbReference type="PRINTS" id="PR00410">
    <property type="entry name" value="PHEHYDRXLASE"/>
</dbReference>
<keyword evidence="7" id="KW-0521">NADP</keyword>
<dbReference type="CDD" id="cd08922">
    <property type="entry name" value="FHb-globin"/>
    <property type="match status" value="1"/>
</dbReference>
<dbReference type="InterPro" id="IPR017927">
    <property type="entry name" value="FAD-bd_FR_type"/>
</dbReference>
<dbReference type="PRINTS" id="PR00371">
    <property type="entry name" value="FPNCR"/>
</dbReference>
<evidence type="ECO:0000259" key="13">
    <source>
        <dbReference type="PROSITE" id="PS01033"/>
    </source>
</evidence>
<dbReference type="GO" id="GO:0071949">
    <property type="term" value="F:FAD binding"/>
    <property type="evidence" value="ECO:0007669"/>
    <property type="project" value="TreeGrafter"/>
</dbReference>
<comment type="cofactor">
    <cofactor evidence="1">
        <name>heme b</name>
        <dbReference type="ChEBI" id="CHEBI:60344"/>
    </cofactor>
</comment>
<keyword evidence="4 12" id="KW-0349">Heme</keyword>
<keyword evidence="15" id="KW-0560">Oxidoreductase</keyword>
<dbReference type="PANTHER" id="PTHR43396">
    <property type="entry name" value="FLAVOHEMOPROTEIN"/>
    <property type="match status" value="1"/>
</dbReference>
<keyword evidence="5 12" id="KW-0561">Oxygen transport</keyword>
<comment type="caution">
    <text evidence="15">The sequence shown here is derived from an EMBL/GenBank/DDBJ whole genome shotgun (WGS) entry which is preliminary data.</text>
</comment>
<dbReference type="GO" id="GO:0008941">
    <property type="term" value="F:nitric oxide dioxygenase NAD(P)H activity"/>
    <property type="evidence" value="ECO:0007669"/>
    <property type="project" value="UniProtKB-EC"/>
</dbReference>
<evidence type="ECO:0000313" key="16">
    <source>
        <dbReference type="Proteomes" id="UP000238823"/>
    </source>
</evidence>
<evidence type="ECO:0000256" key="10">
    <source>
        <dbReference type="ARBA" id="ARBA00048649"/>
    </source>
</evidence>
<dbReference type="EMBL" id="PVNL01000083">
    <property type="protein sequence ID" value="PRQ06144.1"/>
    <property type="molecule type" value="Genomic_DNA"/>
</dbReference>
<dbReference type="GO" id="GO:0020037">
    <property type="term" value="F:heme binding"/>
    <property type="evidence" value="ECO:0007669"/>
    <property type="project" value="InterPro"/>
</dbReference>
<keyword evidence="8" id="KW-0408">Iron</keyword>
<dbReference type="GO" id="GO:0071500">
    <property type="term" value="P:cellular response to nitrosative stress"/>
    <property type="evidence" value="ECO:0007669"/>
    <property type="project" value="TreeGrafter"/>
</dbReference>
<evidence type="ECO:0000256" key="6">
    <source>
        <dbReference type="ARBA" id="ARBA00022723"/>
    </source>
</evidence>
<dbReference type="Gene3D" id="3.40.50.80">
    <property type="entry name" value="Nucleotide-binding domain of ferredoxin-NADP reductase (FNR) module"/>
    <property type="match status" value="1"/>
</dbReference>
<gene>
    <name evidence="15" type="primary">hmp</name>
    <name evidence="15" type="ORF">ENSA7_41780</name>
</gene>
<evidence type="ECO:0000256" key="9">
    <source>
        <dbReference type="ARBA" id="ARBA00023027"/>
    </source>
</evidence>
<keyword evidence="9" id="KW-0520">NAD</keyword>
<dbReference type="EC" id="1.14.12.17" evidence="3"/>
<keyword evidence="6" id="KW-0479">Metal-binding</keyword>
<comment type="similarity">
    <text evidence="12">Belongs to the globin family.</text>
</comment>
<protein>
    <recommendedName>
        <fullName evidence="3">nitric oxide dioxygenase</fullName>
        <ecNumber evidence="3">1.14.12.17</ecNumber>
    </recommendedName>
</protein>
<dbReference type="GO" id="GO:0046210">
    <property type="term" value="P:nitric oxide catabolic process"/>
    <property type="evidence" value="ECO:0007669"/>
    <property type="project" value="TreeGrafter"/>
</dbReference>
<dbReference type="InterPro" id="IPR012292">
    <property type="entry name" value="Globin/Proto"/>
</dbReference>
<dbReference type="GO" id="GO:0005344">
    <property type="term" value="F:oxygen carrier activity"/>
    <property type="evidence" value="ECO:0007669"/>
    <property type="project" value="UniProtKB-KW"/>
</dbReference>
<evidence type="ECO:0000256" key="4">
    <source>
        <dbReference type="ARBA" id="ARBA00022617"/>
    </source>
</evidence>
<dbReference type="FunFam" id="1.10.490.10:FF:000003">
    <property type="entry name" value="Flavohemoprotein"/>
    <property type="match status" value="1"/>
</dbReference>
<sequence length="412" mass="44943">MHPKQIELIRASLPILREQAVAITQAMYRRMFTANPEVAKMFNPSHMHPDGQQGALAGAIVAYAEHLDELEVLHDALAVIVHKHVAVQVQPAQYEVVGEHLLAAIAEVLGDAATPELMHTWAAAYRELADVCIAAERGVYEQQRRTTAGWTGLREFEVIERSVETPSITSLRVRPVDRGPLPSFAPGQHVSVALPGAESLALRQYSIAQAPGGDSWRFVIKAEPARDQAEPGVVSTRLTQALELGAKLSLTMPCGCFTHDPAAGDHPIVLLAAGVGVTPLLSMAAASVVAKPERPLLFVHAALDRQSRPLDDDLRQLAERAPGFRFVRIHEQPDATERLGADYDHAGYLDHARLAELLPADPRERAYVECWTCGPVGFMVAVNEALERLGVPSARRHIEFFGPARPLARPVE</sequence>
<evidence type="ECO:0000259" key="14">
    <source>
        <dbReference type="PROSITE" id="PS51384"/>
    </source>
</evidence>
<evidence type="ECO:0000256" key="8">
    <source>
        <dbReference type="ARBA" id="ARBA00023004"/>
    </source>
</evidence>
<accession>A0A2S9YM25</accession>
<dbReference type="PROSITE" id="PS51384">
    <property type="entry name" value="FAD_FR"/>
    <property type="match status" value="1"/>
</dbReference>
<dbReference type="Gene3D" id="2.40.30.10">
    <property type="entry name" value="Translation factors"/>
    <property type="match status" value="1"/>
</dbReference>
<dbReference type="SUPFAM" id="SSF52343">
    <property type="entry name" value="Ferredoxin reductase-like, C-terminal NADP-linked domain"/>
    <property type="match status" value="1"/>
</dbReference>
<dbReference type="Gene3D" id="1.10.490.10">
    <property type="entry name" value="Globins"/>
    <property type="match status" value="1"/>
</dbReference>
<dbReference type="InterPro" id="IPR000971">
    <property type="entry name" value="Globin"/>
</dbReference>
<feature type="domain" description="Globin" evidence="13">
    <location>
        <begin position="1"/>
        <end position="137"/>
    </location>
</feature>
<feature type="domain" description="FAD-binding FR-type" evidence="14">
    <location>
        <begin position="151"/>
        <end position="260"/>
    </location>
</feature>
<evidence type="ECO:0000256" key="1">
    <source>
        <dbReference type="ARBA" id="ARBA00001970"/>
    </source>
</evidence>
<evidence type="ECO:0000256" key="7">
    <source>
        <dbReference type="ARBA" id="ARBA00022857"/>
    </source>
</evidence>
<evidence type="ECO:0000256" key="2">
    <source>
        <dbReference type="ARBA" id="ARBA00006401"/>
    </source>
</evidence>
<reference evidence="15 16" key="1">
    <citation type="submission" date="2018-03" db="EMBL/GenBank/DDBJ databases">
        <title>Draft Genome Sequences of the Obligatory Marine Myxobacteria Enhygromyxa salina SWB007.</title>
        <authorList>
            <person name="Poehlein A."/>
            <person name="Moghaddam J.A."/>
            <person name="Harms H."/>
            <person name="Alanjari M."/>
            <person name="Koenig G.M."/>
            <person name="Daniel R."/>
            <person name="Schaeberle T.F."/>
        </authorList>
    </citation>
    <scope>NUCLEOTIDE SEQUENCE [LARGE SCALE GENOMIC DNA]</scope>
    <source>
        <strain evidence="15 16">SWB007</strain>
    </source>
</reference>
<dbReference type="Pfam" id="PF00175">
    <property type="entry name" value="NAD_binding_1"/>
    <property type="match status" value="1"/>
</dbReference>
<dbReference type="PANTHER" id="PTHR43396:SF3">
    <property type="entry name" value="FLAVOHEMOPROTEIN"/>
    <property type="match status" value="1"/>
</dbReference>
<dbReference type="AlphaFoldDB" id="A0A2S9YM25"/>
<dbReference type="InterPro" id="IPR009050">
    <property type="entry name" value="Globin-like_sf"/>
</dbReference>
<dbReference type="Pfam" id="PF00970">
    <property type="entry name" value="FAD_binding_6"/>
    <property type="match status" value="1"/>
</dbReference>
<proteinExistence type="inferred from homology"/>
<keyword evidence="12" id="KW-0813">Transport</keyword>
<dbReference type="RefSeq" id="WP_181233961.1">
    <property type="nucleotide sequence ID" value="NZ_PVNL01000083.1"/>
</dbReference>
<evidence type="ECO:0000256" key="3">
    <source>
        <dbReference type="ARBA" id="ARBA00012229"/>
    </source>
</evidence>
<comment type="catalytic activity">
    <reaction evidence="11">
        <text>2 nitric oxide + NADPH + 2 O2 = 2 nitrate + NADP(+) + H(+)</text>
        <dbReference type="Rhea" id="RHEA:19465"/>
        <dbReference type="ChEBI" id="CHEBI:15378"/>
        <dbReference type="ChEBI" id="CHEBI:15379"/>
        <dbReference type="ChEBI" id="CHEBI:16480"/>
        <dbReference type="ChEBI" id="CHEBI:17632"/>
        <dbReference type="ChEBI" id="CHEBI:57783"/>
        <dbReference type="ChEBI" id="CHEBI:58349"/>
        <dbReference type="EC" id="1.14.12.17"/>
    </reaction>
</comment>
<comment type="catalytic activity">
    <reaction evidence="10">
        <text>2 nitric oxide + NADH + 2 O2 = 2 nitrate + NAD(+) + H(+)</text>
        <dbReference type="Rhea" id="RHEA:19469"/>
        <dbReference type="ChEBI" id="CHEBI:15378"/>
        <dbReference type="ChEBI" id="CHEBI:15379"/>
        <dbReference type="ChEBI" id="CHEBI:16480"/>
        <dbReference type="ChEBI" id="CHEBI:17632"/>
        <dbReference type="ChEBI" id="CHEBI:57540"/>
        <dbReference type="ChEBI" id="CHEBI:57945"/>
        <dbReference type="EC" id="1.14.12.17"/>
    </reaction>
</comment>
<organism evidence="15 16">
    <name type="scientific">Enhygromyxa salina</name>
    <dbReference type="NCBI Taxonomy" id="215803"/>
    <lineage>
        <taxon>Bacteria</taxon>
        <taxon>Pseudomonadati</taxon>
        <taxon>Myxococcota</taxon>
        <taxon>Polyangia</taxon>
        <taxon>Nannocystales</taxon>
        <taxon>Nannocystaceae</taxon>
        <taxon>Enhygromyxa</taxon>
    </lineage>
</organism>
<dbReference type="PROSITE" id="PS01033">
    <property type="entry name" value="GLOBIN"/>
    <property type="match status" value="1"/>
</dbReference>
<name>A0A2S9YM25_9BACT</name>
<dbReference type="GO" id="GO:0019825">
    <property type="term" value="F:oxygen binding"/>
    <property type="evidence" value="ECO:0007669"/>
    <property type="project" value="InterPro"/>
</dbReference>
<dbReference type="GO" id="GO:0046872">
    <property type="term" value="F:metal ion binding"/>
    <property type="evidence" value="ECO:0007669"/>
    <property type="project" value="UniProtKB-KW"/>
</dbReference>
<dbReference type="InterPro" id="IPR039261">
    <property type="entry name" value="FNR_nucleotide-bd"/>
</dbReference>
<dbReference type="Pfam" id="PF00042">
    <property type="entry name" value="Globin"/>
    <property type="match status" value="1"/>
</dbReference>
<dbReference type="InterPro" id="IPR001433">
    <property type="entry name" value="OxRdtase_FAD/NAD-bd"/>
</dbReference>
<dbReference type="Proteomes" id="UP000238823">
    <property type="component" value="Unassembled WGS sequence"/>
</dbReference>
<dbReference type="InterPro" id="IPR001709">
    <property type="entry name" value="Flavoprot_Pyr_Nucl_cyt_Rdtase"/>
</dbReference>
<evidence type="ECO:0000256" key="11">
    <source>
        <dbReference type="ARBA" id="ARBA00049433"/>
    </source>
</evidence>
<dbReference type="CDD" id="cd06184">
    <property type="entry name" value="flavohem_like_fad_nad_binding"/>
    <property type="match status" value="1"/>
</dbReference>
<dbReference type="SUPFAM" id="SSF46458">
    <property type="entry name" value="Globin-like"/>
    <property type="match status" value="1"/>
</dbReference>
<evidence type="ECO:0000256" key="5">
    <source>
        <dbReference type="ARBA" id="ARBA00022621"/>
    </source>
</evidence>
<dbReference type="InterPro" id="IPR008333">
    <property type="entry name" value="Cbr1-like_FAD-bd_dom"/>
</dbReference>
<comment type="similarity">
    <text evidence="2">In the C-terminal section; belongs to the flavoprotein pyridine nucleotide cytochrome reductase family.</text>
</comment>
<dbReference type="InterPro" id="IPR017938">
    <property type="entry name" value="Riboflavin_synthase-like_b-brl"/>
</dbReference>
<evidence type="ECO:0000256" key="12">
    <source>
        <dbReference type="RuleBase" id="RU000356"/>
    </source>
</evidence>
<dbReference type="SUPFAM" id="SSF63380">
    <property type="entry name" value="Riboflavin synthase domain-like"/>
    <property type="match status" value="1"/>
</dbReference>